<evidence type="ECO:0000313" key="1">
    <source>
        <dbReference type="EMBL" id="MFC4096982.1"/>
    </source>
</evidence>
<reference evidence="2" key="1">
    <citation type="journal article" date="2019" name="Int. J. Syst. Evol. Microbiol.">
        <title>The Global Catalogue of Microorganisms (GCM) 10K type strain sequencing project: providing services to taxonomists for standard genome sequencing and annotation.</title>
        <authorList>
            <consortium name="The Broad Institute Genomics Platform"/>
            <consortium name="The Broad Institute Genome Sequencing Center for Infectious Disease"/>
            <person name="Wu L."/>
            <person name="Ma J."/>
        </authorList>
    </citation>
    <scope>NUCLEOTIDE SEQUENCE [LARGE SCALE GENOMIC DNA]</scope>
    <source>
        <strain evidence="2">CECT 7477</strain>
    </source>
</reference>
<evidence type="ECO:0000313" key="2">
    <source>
        <dbReference type="Proteomes" id="UP001595814"/>
    </source>
</evidence>
<keyword evidence="2" id="KW-1185">Reference proteome</keyword>
<comment type="caution">
    <text evidence="1">The sequence shown here is derived from an EMBL/GenBank/DDBJ whole genome shotgun (WGS) entry which is preliminary data.</text>
</comment>
<sequence>MGIFGNLFGGNGSGEKEKSSKIPWIPLTDENQLEEIKSKSNSKAQFIFKHSTTCGISRMTLNMFTQNYTLEEEEADFYFLDLHQNRNVSNLVSEVFQIRHESPQLLIVKEGQVVMHDSHGAIADVKLEDYI</sequence>
<dbReference type="InterPro" id="IPR036249">
    <property type="entry name" value="Thioredoxin-like_sf"/>
</dbReference>
<dbReference type="SUPFAM" id="SSF52833">
    <property type="entry name" value="Thioredoxin-like"/>
    <property type="match status" value="1"/>
</dbReference>
<dbReference type="RefSeq" id="WP_192461708.1">
    <property type="nucleotide sequence ID" value="NZ_JACYFJ010000002.1"/>
</dbReference>
<dbReference type="NCBIfam" id="TIGR04019">
    <property type="entry name" value="B_thiol_YtxJ"/>
    <property type="match status" value="1"/>
</dbReference>
<name>A0ABV8JVF4_9FLAO</name>
<accession>A0ABV8JVF4</accession>
<dbReference type="Pfam" id="PF11009">
    <property type="entry name" value="BrxC"/>
    <property type="match status" value="1"/>
</dbReference>
<organism evidence="1 2">
    <name type="scientific">Euzebyella saccharophila</name>
    <dbReference type="NCBI Taxonomy" id="679664"/>
    <lineage>
        <taxon>Bacteria</taxon>
        <taxon>Pseudomonadati</taxon>
        <taxon>Bacteroidota</taxon>
        <taxon>Flavobacteriia</taxon>
        <taxon>Flavobacteriales</taxon>
        <taxon>Flavobacteriaceae</taxon>
        <taxon>Euzebyella</taxon>
    </lineage>
</organism>
<protein>
    <submittedName>
        <fullName evidence="1">Bacillithiol system redox-active protein YtxJ</fullName>
    </submittedName>
</protein>
<dbReference type="InterPro" id="IPR022551">
    <property type="entry name" value="BrxC"/>
</dbReference>
<dbReference type="EMBL" id="JBHSAW010000010">
    <property type="protein sequence ID" value="MFC4096982.1"/>
    <property type="molecule type" value="Genomic_DNA"/>
</dbReference>
<dbReference type="Proteomes" id="UP001595814">
    <property type="component" value="Unassembled WGS sequence"/>
</dbReference>
<dbReference type="Gene3D" id="3.40.30.10">
    <property type="entry name" value="Glutaredoxin"/>
    <property type="match status" value="1"/>
</dbReference>
<gene>
    <name evidence="1" type="primary">ytxJ</name>
    <name evidence="1" type="ORF">ACFOUT_13925</name>
</gene>
<proteinExistence type="predicted"/>